<evidence type="ECO:0000256" key="1">
    <source>
        <dbReference type="SAM" id="MobiDB-lite"/>
    </source>
</evidence>
<feature type="region of interest" description="Disordered" evidence="1">
    <location>
        <begin position="1"/>
        <end position="23"/>
    </location>
</feature>
<dbReference type="EMBL" id="KZ502205">
    <property type="protein sequence ID" value="PKU82228.1"/>
    <property type="molecule type" value="Genomic_DNA"/>
</dbReference>
<organism evidence="2 3">
    <name type="scientific">Dendrobium catenatum</name>
    <dbReference type="NCBI Taxonomy" id="906689"/>
    <lineage>
        <taxon>Eukaryota</taxon>
        <taxon>Viridiplantae</taxon>
        <taxon>Streptophyta</taxon>
        <taxon>Embryophyta</taxon>
        <taxon>Tracheophyta</taxon>
        <taxon>Spermatophyta</taxon>
        <taxon>Magnoliopsida</taxon>
        <taxon>Liliopsida</taxon>
        <taxon>Asparagales</taxon>
        <taxon>Orchidaceae</taxon>
        <taxon>Epidendroideae</taxon>
        <taxon>Malaxideae</taxon>
        <taxon>Dendrobiinae</taxon>
        <taxon>Dendrobium</taxon>
    </lineage>
</organism>
<evidence type="ECO:0000313" key="2">
    <source>
        <dbReference type="EMBL" id="PKU82228.1"/>
    </source>
</evidence>
<evidence type="ECO:0000313" key="3">
    <source>
        <dbReference type="Proteomes" id="UP000233837"/>
    </source>
</evidence>
<keyword evidence="3" id="KW-1185">Reference proteome</keyword>
<reference evidence="2 3" key="1">
    <citation type="journal article" date="2016" name="Sci. Rep.">
        <title>The Dendrobium catenatum Lindl. genome sequence provides insights into polysaccharide synthase, floral development and adaptive evolution.</title>
        <authorList>
            <person name="Zhang G.Q."/>
            <person name="Xu Q."/>
            <person name="Bian C."/>
            <person name="Tsai W.C."/>
            <person name="Yeh C.M."/>
            <person name="Liu K.W."/>
            <person name="Yoshida K."/>
            <person name="Zhang L.S."/>
            <person name="Chang S.B."/>
            <person name="Chen F."/>
            <person name="Shi Y."/>
            <person name="Su Y.Y."/>
            <person name="Zhang Y.Q."/>
            <person name="Chen L.J."/>
            <person name="Yin Y."/>
            <person name="Lin M."/>
            <person name="Huang H."/>
            <person name="Deng H."/>
            <person name="Wang Z.W."/>
            <person name="Zhu S.L."/>
            <person name="Zhao X."/>
            <person name="Deng C."/>
            <person name="Niu S.C."/>
            <person name="Huang J."/>
            <person name="Wang M."/>
            <person name="Liu G.H."/>
            <person name="Yang H.J."/>
            <person name="Xiao X.J."/>
            <person name="Hsiao Y.Y."/>
            <person name="Wu W.L."/>
            <person name="Chen Y.Y."/>
            <person name="Mitsuda N."/>
            <person name="Ohme-Takagi M."/>
            <person name="Luo Y.B."/>
            <person name="Van de Peer Y."/>
            <person name="Liu Z.J."/>
        </authorList>
    </citation>
    <scope>NUCLEOTIDE SEQUENCE [LARGE SCALE GENOMIC DNA]</scope>
    <source>
        <tissue evidence="2">The whole plant</tissue>
    </source>
</reference>
<proteinExistence type="predicted"/>
<protein>
    <submittedName>
        <fullName evidence="2">Uncharacterized protein</fullName>
    </submittedName>
</protein>
<sequence>MTIAQDNTSEDDSRTHNQQPMPRSQLLSPLFPFCSRKTSFPFSIFALLWFLRVSPPVHFVGVGESSSLEPLGIMPFSCAALASSANPWGSPQVELHSAKTDFFLFWMVWLKLNHTKSTFSVGEGMSLEQCNNINMITSFKKQSLPILHLGTPLRKGYKKSFLFDKMFCSICRKL</sequence>
<name>A0A2I0X2S6_9ASPA</name>
<gene>
    <name evidence="2" type="ORF">MA16_Dca013420</name>
</gene>
<dbReference type="Proteomes" id="UP000233837">
    <property type="component" value="Unassembled WGS sequence"/>
</dbReference>
<dbReference type="AlphaFoldDB" id="A0A2I0X2S6"/>
<reference evidence="2 3" key="2">
    <citation type="journal article" date="2017" name="Nature">
        <title>The Apostasia genome and the evolution of orchids.</title>
        <authorList>
            <person name="Zhang G.Q."/>
            <person name="Liu K.W."/>
            <person name="Li Z."/>
            <person name="Lohaus R."/>
            <person name="Hsiao Y.Y."/>
            <person name="Niu S.C."/>
            <person name="Wang J.Y."/>
            <person name="Lin Y.C."/>
            <person name="Xu Q."/>
            <person name="Chen L.J."/>
            <person name="Yoshida K."/>
            <person name="Fujiwara S."/>
            <person name="Wang Z.W."/>
            <person name="Zhang Y.Q."/>
            <person name="Mitsuda N."/>
            <person name="Wang M."/>
            <person name="Liu G.H."/>
            <person name="Pecoraro L."/>
            <person name="Huang H.X."/>
            <person name="Xiao X.J."/>
            <person name="Lin M."/>
            <person name="Wu X.Y."/>
            <person name="Wu W.L."/>
            <person name="Chen Y.Y."/>
            <person name="Chang S.B."/>
            <person name="Sakamoto S."/>
            <person name="Ohme-Takagi M."/>
            <person name="Yagi M."/>
            <person name="Zeng S.J."/>
            <person name="Shen C.Y."/>
            <person name="Yeh C.M."/>
            <person name="Luo Y.B."/>
            <person name="Tsai W.C."/>
            <person name="Van de Peer Y."/>
            <person name="Liu Z.J."/>
        </authorList>
    </citation>
    <scope>NUCLEOTIDE SEQUENCE [LARGE SCALE GENOMIC DNA]</scope>
    <source>
        <tissue evidence="2">The whole plant</tissue>
    </source>
</reference>
<accession>A0A2I0X2S6</accession>